<evidence type="ECO:0000256" key="2">
    <source>
        <dbReference type="SAM" id="Phobius"/>
    </source>
</evidence>
<accession>A0ABX6K6Z3</accession>
<dbReference type="Gene3D" id="3.30.70.270">
    <property type="match status" value="1"/>
</dbReference>
<feature type="compositionally biased region" description="Polar residues" evidence="1">
    <location>
        <begin position="392"/>
        <end position="405"/>
    </location>
</feature>
<dbReference type="RefSeq" id="WP_167314230.1">
    <property type="nucleotide sequence ID" value="NZ_CP050266.1"/>
</dbReference>
<dbReference type="SUPFAM" id="SSF55073">
    <property type="entry name" value="Nucleotide cyclase"/>
    <property type="match status" value="1"/>
</dbReference>
<dbReference type="NCBIfam" id="TIGR00254">
    <property type="entry name" value="GGDEF"/>
    <property type="match status" value="1"/>
</dbReference>
<dbReference type="Pfam" id="PF00990">
    <property type="entry name" value="GGDEF"/>
    <property type="match status" value="1"/>
</dbReference>
<evidence type="ECO:0000259" key="3">
    <source>
        <dbReference type="PROSITE" id="PS50887"/>
    </source>
</evidence>
<keyword evidence="5" id="KW-1185">Reference proteome</keyword>
<feature type="domain" description="GGDEF" evidence="3">
    <location>
        <begin position="235"/>
        <end position="366"/>
    </location>
</feature>
<dbReference type="SMART" id="SM00267">
    <property type="entry name" value="GGDEF"/>
    <property type="match status" value="1"/>
</dbReference>
<dbReference type="InterPro" id="IPR043128">
    <property type="entry name" value="Rev_trsase/Diguanyl_cyclase"/>
</dbReference>
<dbReference type="InterPro" id="IPR000160">
    <property type="entry name" value="GGDEF_dom"/>
</dbReference>
<dbReference type="InterPro" id="IPR052163">
    <property type="entry name" value="DGC-Regulatory_Protein"/>
</dbReference>
<keyword evidence="2" id="KW-1133">Transmembrane helix</keyword>
<sequence>MMRNAQLKVMPIKRTILVVCIAIMAIGVVLTTNKITALSERLTNGQSKLVWYMLSLSKEYDALITLLERYQGGKSSFDQLAIQHEILWSRFPVAITMANRGDAEQGHPTALLKTLFADLKAYESRFYALRFSSQGMSQLIAHYRQQRQLLDGFFQQSLAMPGHGYREHTRLLNQLGQLTTVMTLGMIAVGATVLMLLALDAKRYYRLAREDQLTGLHNRHWLFDTLNGRYVFNTHRMAMLVIDLDGFKAINDNFGHDVGDLFLSALAEKLAMALPPHAVIARLGGDEFAVVMPYQRDDESRVLARVLVDVAHQPIVIDTYLCQVSASVGIAHGKDKLSGERLLTHADTAMYAAKRAGKNQYRMYHDTMQPPNGKRHSREEPRFDEATPWVSGRSQGDAEQTSPNA</sequence>
<dbReference type="PANTHER" id="PTHR46663:SF3">
    <property type="entry name" value="SLL0267 PROTEIN"/>
    <property type="match status" value="1"/>
</dbReference>
<feature type="region of interest" description="Disordered" evidence="1">
    <location>
        <begin position="364"/>
        <end position="405"/>
    </location>
</feature>
<dbReference type="EMBL" id="CP050266">
    <property type="protein sequence ID" value="QIR05886.1"/>
    <property type="molecule type" value="Genomic_DNA"/>
</dbReference>
<dbReference type="Proteomes" id="UP000501408">
    <property type="component" value="Chromosome 1"/>
</dbReference>
<evidence type="ECO:0000313" key="5">
    <source>
        <dbReference type="Proteomes" id="UP000501408"/>
    </source>
</evidence>
<dbReference type="PROSITE" id="PS50887">
    <property type="entry name" value="GGDEF"/>
    <property type="match status" value="1"/>
</dbReference>
<dbReference type="InterPro" id="IPR029787">
    <property type="entry name" value="Nucleotide_cyclase"/>
</dbReference>
<reference evidence="4 5" key="1">
    <citation type="submission" date="2020-03" db="EMBL/GenBank/DDBJ databases">
        <title>Genome mining reveals the biosynthetic pathways of PHA and ectoines of the halophilic strain Salinivibrio costicola M318 isolated from fermented shrimp paste.</title>
        <authorList>
            <person name="Doan T.V."/>
            <person name="Tran L.T."/>
            <person name="Trieu T.A."/>
            <person name="Nguyen Q.V."/>
            <person name="Quach T.N."/>
            <person name="Phi T.Q."/>
            <person name="Kumar S."/>
        </authorList>
    </citation>
    <scope>NUCLEOTIDE SEQUENCE [LARGE SCALE GENOMIC DNA]</scope>
    <source>
        <strain evidence="4 5">M318</strain>
    </source>
</reference>
<keyword evidence="2" id="KW-0812">Transmembrane</keyword>
<organism evidence="4 5">
    <name type="scientific">Salinivibrio costicola</name>
    <name type="common">Vibrio costicola</name>
    <dbReference type="NCBI Taxonomy" id="51367"/>
    <lineage>
        <taxon>Bacteria</taxon>
        <taxon>Pseudomonadati</taxon>
        <taxon>Pseudomonadota</taxon>
        <taxon>Gammaproteobacteria</taxon>
        <taxon>Vibrionales</taxon>
        <taxon>Vibrionaceae</taxon>
        <taxon>Salinivibrio</taxon>
    </lineage>
</organism>
<keyword evidence="2" id="KW-0472">Membrane</keyword>
<gene>
    <name evidence="4" type="ORF">HBA18_05585</name>
</gene>
<name>A0ABX6K6Z3_SALCS</name>
<evidence type="ECO:0000256" key="1">
    <source>
        <dbReference type="SAM" id="MobiDB-lite"/>
    </source>
</evidence>
<evidence type="ECO:0000313" key="4">
    <source>
        <dbReference type="EMBL" id="QIR05886.1"/>
    </source>
</evidence>
<protein>
    <submittedName>
        <fullName evidence="4">GGDEF domain-containing protein</fullName>
    </submittedName>
</protein>
<feature type="transmembrane region" description="Helical" evidence="2">
    <location>
        <begin position="178"/>
        <end position="199"/>
    </location>
</feature>
<dbReference type="PANTHER" id="PTHR46663">
    <property type="entry name" value="DIGUANYLATE CYCLASE DGCT-RELATED"/>
    <property type="match status" value="1"/>
</dbReference>
<dbReference type="CDD" id="cd01949">
    <property type="entry name" value="GGDEF"/>
    <property type="match status" value="1"/>
</dbReference>
<proteinExistence type="predicted"/>